<reference evidence="1 2" key="1">
    <citation type="journal article" date="2020" name="Nat. Commun.">
        <title>Genome of Tripterygium wilfordii and identification of cytochrome P450 involved in triptolide biosynthesis.</title>
        <authorList>
            <person name="Tu L."/>
            <person name="Su P."/>
            <person name="Zhang Z."/>
            <person name="Gao L."/>
            <person name="Wang J."/>
            <person name="Hu T."/>
            <person name="Zhou J."/>
            <person name="Zhang Y."/>
            <person name="Zhao Y."/>
            <person name="Liu Y."/>
            <person name="Song Y."/>
            <person name="Tong Y."/>
            <person name="Lu Y."/>
            <person name="Yang J."/>
            <person name="Xu C."/>
            <person name="Jia M."/>
            <person name="Peters R.J."/>
            <person name="Huang L."/>
            <person name="Gao W."/>
        </authorList>
    </citation>
    <scope>NUCLEOTIDE SEQUENCE [LARGE SCALE GENOMIC DNA]</scope>
    <source>
        <strain evidence="2">cv. XIE 37</strain>
        <tissue evidence="1">Leaf</tissue>
    </source>
</reference>
<accession>A0A7J7E1Y1</accession>
<dbReference type="AlphaFoldDB" id="A0A7J7E1Y1"/>
<organism evidence="1 2">
    <name type="scientific">Tripterygium wilfordii</name>
    <name type="common">Thunder God vine</name>
    <dbReference type="NCBI Taxonomy" id="458696"/>
    <lineage>
        <taxon>Eukaryota</taxon>
        <taxon>Viridiplantae</taxon>
        <taxon>Streptophyta</taxon>
        <taxon>Embryophyta</taxon>
        <taxon>Tracheophyta</taxon>
        <taxon>Spermatophyta</taxon>
        <taxon>Magnoliopsida</taxon>
        <taxon>eudicotyledons</taxon>
        <taxon>Gunneridae</taxon>
        <taxon>Pentapetalae</taxon>
        <taxon>rosids</taxon>
        <taxon>fabids</taxon>
        <taxon>Celastrales</taxon>
        <taxon>Celastraceae</taxon>
        <taxon>Tripterygium</taxon>
    </lineage>
</organism>
<comment type="caution">
    <text evidence="1">The sequence shown here is derived from an EMBL/GenBank/DDBJ whole genome shotgun (WGS) entry which is preliminary data.</text>
</comment>
<proteinExistence type="predicted"/>
<dbReference type="EMBL" id="JAAARO010000001">
    <property type="protein sequence ID" value="KAF5752605.1"/>
    <property type="molecule type" value="Genomic_DNA"/>
</dbReference>
<protein>
    <submittedName>
        <fullName evidence="1">Uncharacterized protein</fullName>
    </submittedName>
</protein>
<evidence type="ECO:0000313" key="2">
    <source>
        <dbReference type="Proteomes" id="UP000593562"/>
    </source>
</evidence>
<gene>
    <name evidence="1" type="ORF">HS088_TW01G00520</name>
</gene>
<dbReference type="InParanoid" id="A0A7J7E1Y1"/>
<dbReference type="Proteomes" id="UP000593562">
    <property type="component" value="Unassembled WGS sequence"/>
</dbReference>
<keyword evidence="2" id="KW-1185">Reference proteome</keyword>
<name>A0A7J7E1Y1_TRIWF</name>
<evidence type="ECO:0000313" key="1">
    <source>
        <dbReference type="EMBL" id="KAF5752605.1"/>
    </source>
</evidence>
<sequence>MRRNNLRHRRSWIRVPKTSNGKRSVEVLPDLGNYPISDGPGVDPRDLAVAVAALGEDSGAEGGNREWDELEG</sequence>